<evidence type="ECO:0000313" key="4">
    <source>
        <dbReference type="Proteomes" id="UP000494255"/>
    </source>
</evidence>
<protein>
    <recommendedName>
        <fullName evidence="5">Membrane-anchored protein</fullName>
    </recommendedName>
</protein>
<dbReference type="AlphaFoldDB" id="A0A6J5A5Y6"/>
<feature type="compositionally biased region" description="Low complexity" evidence="1">
    <location>
        <begin position="336"/>
        <end position="355"/>
    </location>
</feature>
<evidence type="ECO:0000256" key="1">
    <source>
        <dbReference type="SAM" id="MobiDB-lite"/>
    </source>
</evidence>
<name>A0A6J5A5Y6_9BURK</name>
<feature type="region of interest" description="Disordered" evidence="1">
    <location>
        <begin position="333"/>
        <end position="372"/>
    </location>
</feature>
<evidence type="ECO:0000256" key="2">
    <source>
        <dbReference type="SAM" id="Phobius"/>
    </source>
</evidence>
<evidence type="ECO:0000313" key="3">
    <source>
        <dbReference type="EMBL" id="CAB3646731.1"/>
    </source>
</evidence>
<accession>A0A6J5A5Y6</accession>
<evidence type="ECO:0008006" key="5">
    <source>
        <dbReference type="Google" id="ProtNLM"/>
    </source>
</evidence>
<keyword evidence="2" id="KW-0812">Transmembrane</keyword>
<dbReference type="InterPro" id="IPR018682">
    <property type="entry name" value="DUF2167_membr"/>
</dbReference>
<dbReference type="Proteomes" id="UP000494255">
    <property type="component" value="Unassembled WGS sequence"/>
</dbReference>
<gene>
    <name evidence="3" type="ORF">LMG24238_00805</name>
</gene>
<keyword evidence="2" id="KW-1133">Transmembrane helix</keyword>
<dbReference type="Pfam" id="PF09935">
    <property type="entry name" value="DUF2167"/>
    <property type="match status" value="1"/>
</dbReference>
<sequence length="372" mass="39825">MRADSSRVVSGCRYTEITSLKNSSLAEKSPDTEQTITMKVLTKLLFCLCCIAMATTGFAQTDATQAELSAAVKEANAALIHGPSKIAILDQASFALPANSGFVPAAAAIRYLRALGNTVNEKSLVGLIVPLTAHTDWLAVLTFEKAGYVRDDDARDWHADDILKNLRDGTEQSNAGRKSRGLPELEVTGWAEPPAYDAKTHHLVWSAIVRSKGQNESLPTGVNYRTLALGRDGYLSLTMVTQLSMLATTKPTANALLGDIDYMDGKRYADFNATTDHVAEYGLAALVAGVAVKKLGLLAIIAAFAAKFFKVGLVAFLAFGASIRQFFKRKPKTVQPVAVSSPVPEPVSEPSTDVSTRTDDVISSSAGADERR</sequence>
<organism evidence="3 4">
    <name type="scientific">Paraburkholderia sediminicola</name>
    <dbReference type="NCBI Taxonomy" id="458836"/>
    <lineage>
        <taxon>Bacteria</taxon>
        <taxon>Pseudomonadati</taxon>
        <taxon>Pseudomonadota</taxon>
        <taxon>Betaproteobacteria</taxon>
        <taxon>Burkholderiales</taxon>
        <taxon>Burkholderiaceae</taxon>
        <taxon>Paraburkholderia</taxon>
    </lineage>
</organism>
<keyword evidence="4" id="KW-1185">Reference proteome</keyword>
<dbReference type="EMBL" id="CADIKC010000001">
    <property type="protein sequence ID" value="CAB3646731.1"/>
    <property type="molecule type" value="Genomic_DNA"/>
</dbReference>
<keyword evidence="2" id="KW-0472">Membrane</keyword>
<proteinExistence type="predicted"/>
<reference evidence="3 4" key="1">
    <citation type="submission" date="2020-04" db="EMBL/GenBank/DDBJ databases">
        <authorList>
            <person name="De Canck E."/>
        </authorList>
    </citation>
    <scope>NUCLEOTIDE SEQUENCE [LARGE SCALE GENOMIC DNA]</scope>
    <source>
        <strain evidence="3 4">LMG 24238</strain>
    </source>
</reference>
<feature type="transmembrane region" description="Helical" evidence="2">
    <location>
        <begin position="295"/>
        <end position="320"/>
    </location>
</feature>